<evidence type="ECO:0000313" key="3">
    <source>
        <dbReference type="Proteomes" id="UP001431783"/>
    </source>
</evidence>
<keyword evidence="3" id="KW-1185">Reference proteome</keyword>
<sequence length="66" mass="7647">MKFVIFAVFLLFAVVHTYVIVPSTYHHVYSSGFLVPKGHGLEGQYFTDVNHLLYDDGTYKPWFYGL</sequence>
<organism evidence="2 3">
    <name type="scientific">Henosepilachna vigintioctopunctata</name>
    <dbReference type="NCBI Taxonomy" id="420089"/>
    <lineage>
        <taxon>Eukaryota</taxon>
        <taxon>Metazoa</taxon>
        <taxon>Ecdysozoa</taxon>
        <taxon>Arthropoda</taxon>
        <taxon>Hexapoda</taxon>
        <taxon>Insecta</taxon>
        <taxon>Pterygota</taxon>
        <taxon>Neoptera</taxon>
        <taxon>Endopterygota</taxon>
        <taxon>Coleoptera</taxon>
        <taxon>Polyphaga</taxon>
        <taxon>Cucujiformia</taxon>
        <taxon>Coccinelloidea</taxon>
        <taxon>Coccinellidae</taxon>
        <taxon>Epilachninae</taxon>
        <taxon>Epilachnini</taxon>
        <taxon>Henosepilachna</taxon>
    </lineage>
</organism>
<name>A0AAW1TQ15_9CUCU</name>
<proteinExistence type="predicted"/>
<reference evidence="2 3" key="1">
    <citation type="submission" date="2023-03" db="EMBL/GenBank/DDBJ databases">
        <title>Genome insight into feeding habits of ladybird beetles.</title>
        <authorList>
            <person name="Li H.-S."/>
            <person name="Huang Y.-H."/>
            <person name="Pang H."/>
        </authorList>
    </citation>
    <scope>NUCLEOTIDE SEQUENCE [LARGE SCALE GENOMIC DNA]</scope>
    <source>
        <strain evidence="2">SYSU_2023b</strain>
        <tissue evidence="2">Whole body</tissue>
    </source>
</reference>
<dbReference type="Proteomes" id="UP001431783">
    <property type="component" value="Unassembled WGS sequence"/>
</dbReference>
<dbReference type="EMBL" id="JARQZJ010000011">
    <property type="protein sequence ID" value="KAK9872423.1"/>
    <property type="molecule type" value="Genomic_DNA"/>
</dbReference>
<feature type="signal peptide" evidence="1">
    <location>
        <begin position="1"/>
        <end position="17"/>
    </location>
</feature>
<comment type="caution">
    <text evidence="2">The sequence shown here is derived from an EMBL/GenBank/DDBJ whole genome shotgun (WGS) entry which is preliminary data.</text>
</comment>
<accession>A0AAW1TQ15</accession>
<feature type="chain" id="PRO_5043519904" evidence="1">
    <location>
        <begin position="18"/>
        <end position="66"/>
    </location>
</feature>
<evidence type="ECO:0000313" key="2">
    <source>
        <dbReference type="EMBL" id="KAK9872423.1"/>
    </source>
</evidence>
<dbReference type="AlphaFoldDB" id="A0AAW1TQ15"/>
<protein>
    <submittedName>
        <fullName evidence="2">Uncharacterized protein</fullName>
    </submittedName>
</protein>
<evidence type="ECO:0000256" key="1">
    <source>
        <dbReference type="SAM" id="SignalP"/>
    </source>
</evidence>
<keyword evidence="1" id="KW-0732">Signal</keyword>
<gene>
    <name evidence="2" type="ORF">WA026_017881</name>
</gene>